<accession>A0A813C4Z7</accession>
<feature type="compositionally biased region" description="Basic and acidic residues" evidence="1">
    <location>
        <begin position="9"/>
        <end position="20"/>
    </location>
</feature>
<dbReference type="SUPFAM" id="SSF50729">
    <property type="entry name" value="PH domain-like"/>
    <property type="match status" value="1"/>
</dbReference>
<dbReference type="InterPro" id="IPR011993">
    <property type="entry name" value="PH-like_dom_sf"/>
</dbReference>
<evidence type="ECO:0000313" key="3">
    <source>
        <dbReference type="Proteomes" id="UP000601435"/>
    </source>
</evidence>
<feature type="region of interest" description="Disordered" evidence="1">
    <location>
        <begin position="1"/>
        <end position="21"/>
    </location>
</feature>
<sequence length="269" mass="28359">MDPLTALRKQTEAKQAERAEAVPVATAVPLPAGYASAPAAAAVAVATTVTAPPEKAAASASAVPPPVEPAPPALASFLAPATAATGSSAGSGASPPRPTFEGTLAGEHVVEQVKSCSLLVQNPFCEVAGRLQMTPYRLKFMIPKGSLRKELQWMREAKYFDVPFGAVESAKEETSTSTAGQTVYKLTITTKDLRVLCFFMPTDAEMRLVSEAVAAFGCPGNPAMLFATKHFEALKKEGALEVPDSGWCFYDPIQDFARMGIDTELIPNP</sequence>
<evidence type="ECO:0000313" key="2">
    <source>
        <dbReference type="EMBL" id="CAE7937312.1"/>
    </source>
</evidence>
<evidence type="ECO:0000256" key="1">
    <source>
        <dbReference type="SAM" id="MobiDB-lite"/>
    </source>
</evidence>
<comment type="caution">
    <text evidence="2">The sequence shown here is derived from an EMBL/GenBank/DDBJ whole genome shotgun (WGS) entry which is preliminary data.</text>
</comment>
<feature type="non-terminal residue" evidence="2">
    <location>
        <position position="269"/>
    </location>
</feature>
<dbReference type="EMBL" id="CAJNJA010084497">
    <property type="protein sequence ID" value="CAE7937312.1"/>
    <property type="molecule type" value="Genomic_DNA"/>
</dbReference>
<dbReference type="OrthoDB" id="443913at2759"/>
<protein>
    <submittedName>
        <fullName evidence="2">Mtm1 protein</fullName>
    </submittedName>
</protein>
<gene>
    <name evidence="2" type="primary">mtm1</name>
    <name evidence="2" type="ORF">SNEC2469_LOCUS32852</name>
</gene>
<dbReference type="Proteomes" id="UP000601435">
    <property type="component" value="Unassembled WGS sequence"/>
</dbReference>
<reference evidence="2" key="1">
    <citation type="submission" date="2021-02" db="EMBL/GenBank/DDBJ databases">
        <authorList>
            <person name="Dougan E. K."/>
            <person name="Rhodes N."/>
            <person name="Thang M."/>
            <person name="Chan C."/>
        </authorList>
    </citation>
    <scope>NUCLEOTIDE SEQUENCE</scope>
</reference>
<keyword evidence="3" id="KW-1185">Reference proteome</keyword>
<proteinExistence type="predicted"/>
<organism evidence="2 3">
    <name type="scientific">Symbiodinium necroappetens</name>
    <dbReference type="NCBI Taxonomy" id="1628268"/>
    <lineage>
        <taxon>Eukaryota</taxon>
        <taxon>Sar</taxon>
        <taxon>Alveolata</taxon>
        <taxon>Dinophyceae</taxon>
        <taxon>Suessiales</taxon>
        <taxon>Symbiodiniaceae</taxon>
        <taxon>Symbiodinium</taxon>
    </lineage>
</organism>
<dbReference type="Gene3D" id="2.30.29.30">
    <property type="entry name" value="Pleckstrin-homology domain (PH domain)/Phosphotyrosine-binding domain (PTB)"/>
    <property type="match status" value="1"/>
</dbReference>
<name>A0A813C4Z7_9DINO</name>
<dbReference type="AlphaFoldDB" id="A0A813C4Z7"/>